<evidence type="ECO:0000313" key="7">
    <source>
        <dbReference type="EMBL" id="KZZ94590.1"/>
    </source>
</evidence>
<name>A0A166P5Z4_9EURO</name>
<evidence type="ECO:0000256" key="3">
    <source>
        <dbReference type="ARBA" id="ARBA00022776"/>
    </source>
</evidence>
<comment type="caution">
    <text evidence="7">The sequence shown here is derived from an EMBL/GenBank/DDBJ whole genome shotgun (WGS) entry which is preliminary data.</text>
</comment>
<evidence type="ECO:0000256" key="2">
    <source>
        <dbReference type="ARBA" id="ARBA00022618"/>
    </source>
</evidence>
<dbReference type="PANTHER" id="PTHR28526">
    <property type="entry name" value="ANAPHASE-PROMOTING COMPLEX SUBUNIT 13"/>
    <property type="match status" value="1"/>
</dbReference>
<accession>A0A166P5Z4</accession>
<comment type="similarity">
    <text evidence="1">Belongs to the APC13 family.</text>
</comment>
<gene>
    <name evidence="7" type="ORF">AAP_01890</name>
</gene>
<dbReference type="GO" id="GO:0005680">
    <property type="term" value="C:anaphase-promoting complex"/>
    <property type="evidence" value="ECO:0007669"/>
    <property type="project" value="InterPro"/>
</dbReference>
<keyword evidence="5" id="KW-0131">Cell cycle</keyword>
<sequence>MSKDSSATYLHFHEPRLADLFEDFNKPYASASTEVMHGDHHHTALSSDNNPPGLSSYLPIEDIYVAPQYQPLNPEDEDDVVPDQHAEFGIRRAMDQGQRIVWRDLGLEELMRGMRVTNGVKGRVRRTAAGGQTKKVVCLR</sequence>
<feature type="compositionally biased region" description="Polar residues" evidence="6">
    <location>
        <begin position="44"/>
        <end position="53"/>
    </location>
</feature>
<dbReference type="Pfam" id="PF05839">
    <property type="entry name" value="Apc13p"/>
    <property type="match status" value="1"/>
</dbReference>
<evidence type="ECO:0000256" key="5">
    <source>
        <dbReference type="ARBA" id="ARBA00023306"/>
    </source>
</evidence>
<dbReference type="EMBL" id="AZGZ01000006">
    <property type="protein sequence ID" value="KZZ94590.1"/>
    <property type="molecule type" value="Genomic_DNA"/>
</dbReference>
<keyword evidence="8" id="KW-1185">Reference proteome</keyword>
<evidence type="ECO:0000256" key="1">
    <source>
        <dbReference type="ARBA" id="ARBA00006940"/>
    </source>
</evidence>
<dbReference type="Proteomes" id="UP000242877">
    <property type="component" value="Unassembled WGS sequence"/>
</dbReference>
<organism evidence="7 8">
    <name type="scientific">Ascosphaera apis ARSEF 7405</name>
    <dbReference type="NCBI Taxonomy" id="392613"/>
    <lineage>
        <taxon>Eukaryota</taxon>
        <taxon>Fungi</taxon>
        <taxon>Dikarya</taxon>
        <taxon>Ascomycota</taxon>
        <taxon>Pezizomycotina</taxon>
        <taxon>Eurotiomycetes</taxon>
        <taxon>Eurotiomycetidae</taxon>
        <taxon>Onygenales</taxon>
        <taxon>Ascosphaeraceae</taxon>
        <taxon>Ascosphaera</taxon>
    </lineage>
</organism>
<keyword evidence="4" id="KW-0833">Ubl conjugation pathway</keyword>
<reference evidence="7 8" key="1">
    <citation type="journal article" date="2016" name="Genome Biol. Evol.">
        <title>Divergent and convergent evolution of fungal pathogenicity.</title>
        <authorList>
            <person name="Shang Y."/>
            <person name="Xiao G."/>
            <person name="Zheng P."/>
            <person name="Cen K."/>
            <person name="Zhan S."/>
            <person name="Wang C."/>
        </authorList>
    </citation>
    <scope>NUCLEOTIDE SEQUENCE [LARGE SCALE GENOMIC DNA]</scope>
    <source>
        <strain evidence="7 8">ARSEF 7405</strain>
    </source>
</reference>
<dbReference type="OrthoDB" id="2351920at2759"/>
<proteinExistence type="inferred from homology"/>
<dbReference type="InterPro" id="IPR008401">
    <property type="entry name" value="Apc13"/>
</dbReference>
<dbReference type="PANTHER" id="PTHR28526:SF1">
    <property type="entry name" value="ANAPHASE-PROMOTING COMPLEX SUBUNIT 13"/>
    <property type="match status" value="1"/>
</dbReference>
<keyword evidence="2" id="KW-0132">Cell division</keyword>
<dbReference type="VEuPathDB" id="FungiDB:AAP_01890"/>
<dbReference type="AlphaFoldDB" id="A0A166P5Z4"/>
<dbReference type="GO" id="GO:0051301">
    <property type="term" value="P:cell division"/>
    <property type="evidence" value="ECO:0007669"/>
    <property type="project" value="UniProtKB-KW"/>
</dbReference>
<evidence type="ECO:0000256" key="6">
    <source>
        <dbReference type="SAM" id="MobiDB-lite"/>
    </source>
</evidence>
<feature type="region of interest" description="Disordered" evidence="6">
    <location>
        <begin position="33"/>
        <end position="56"/>
    </location>
</feature>
<keyword evidence="3" id="KW-0498">Mitosis</keyword>
<evidence type="ECO:0000256" key="4">
    <source>
        <dbReference type="ARBA" id="ARBA00022786"/>
    </source>
</evidence>
<protein>
    <submittedName>
        <fullName evidence="7">Apc13p</fullName>
    </submittedName>
</protein>
<evidence type="ECO:0000313" key="8">
    <source>
        <dbReference type="Proteomes" id="UP000242877"/>
    </source>
</evidence>